<feature type="transmembrane region" description="Helical" evidence="5">
    <location>
        <begin position="371"/>
        <end position="392"/>
    </location>
</feature>
<organism evidence="7 8">
    <name type="scientific">Meganyctiphanes norvegica</name>
    <name type="common">Northern krill</name>
    <name type="synonym">Thysanopoda norvegica</name>
    <dbReference type="NCBI Taxonomy" id="48144"/>
    <lineage>
        <taxon>Eukaryota</taxon>
        <taxon>Metazoa</taxon>
        <taxon>Ecdysozoa</taxon>
        <taxon>Arthropoda</taxon>
        <taxon>Crustacea</taxon>
        <taxon>Multicrustacea</taxon>
        <taxon>Malacostraca</taxon>
        <taxon>Eumalacostraca</taxon>
        <taxon>Eucarida</taxon>
        <taxon>Euphausiacea</taxon>
        <taxon>Euphausiidae</taxon>
        <taxon>Meganyctiphanes</taxon>
    </lineage>
</organism>
<dbReference type="Proteomes" id="UP001497623">
    <property type="component" value="Unassembled WGS sequence"/>
</dbReference>
<feature type="non-terminal residue" evidence="7">
    <location>
        <position position="1"/>
    </location>
</feature>
<evidence type="ECO:0000256" key="5">
    <source>
        <dbReference type="SAM" id="Phobius"/>
    </source>
</evidence>
<feature type="transmembrane region" description="Helical" evidence="5">
    <location>
        <begin position="216"/>
        <end position="237"/>
    </location>
</feature>
<evidence type="ECO:0000259" key="6">
    <source>
        <dbReference type="PROSITE" id="PS50850"/>
    </source>
</evidence>
<dbReference type="PANTHER" id="PTHR24064">
    <property type="entry name" value="SOLUTE CARRIER FAMILY 22 MEMBER"/>
    <property type="match status" value="1"/>
</dbReference>
<feature type="domain" description="Major facilitator superfamily (MFS) profile" evidence="6">
    <location>
        <begin position="110"/>
        <end position="545"/>
    </location>
</feature>
<feature type="transmembrane region" description="Helical" evidence="5">
    <location>
        <begin position="434"/>
        <end position="451"/>
    </location>
</feature>
<feature type="transmembrane region" description="Helical" evidence="5">
    <location>
        <begin position="404"/>
        <end position="425"/>
    </location>
</feature>
<keyword evidence="3 5" id="KW-1133">Transmembrane helix</keyword>
<proteinExistence type="predicted"/>
<feature type="transmembrane region" description="Helical" evidence="5">
    <location>
        <begin position="277"/>
        <end position="295"/>
    </location>
</feature>
<dbReference type="Gene3D" id="1.20.1250.20">
    <property type="entry name" value="MFS general substrate transporter like domains"/>
    <property type="match status" value="1"/>
</dbReference>
<comment type="subcellular location">
    <subcellularLocation>
        <location evidence="1">Membrane</location>
        <topology evidence="1">Multi-pass membrane protein</topology>
    </subcellularLocation>
</comment>
<keyword evidence="2 5" id="KW-0812">Transmembrane</keyword>
<dbReference type="InterPro" id="IPR020846">
    <property type="entry name" value="MFS_dom"/>
</dbReference>
<protein>
    <recommendedName>
        <fullName evidence="6">Major facilitator superfamily (MFS) profile domain-containing protein</fullName>
    </recommendedName>
</protein>
<dbReference type="EMBL" id="CAXKWB010012532">
    <property type="protein sequence ID" value="CAL4104887.1"/>
    <property type="molecule type" value="Genomic_DNA"/>
</dbReference>
<gene>
    <name evidence="7" type="ORF">MNOR_LOCUS17876</name>
</gene>
<name>A0AAV2QZQ3_MEGNR</name>
<sequence length="566" mass="63748">GLDFIIMAPNPNDIVQMEGEEEIKVDSHNEKDLLHIQELNEENDNHEDMFAHIGFGKWNILYLISGCLSQASAPAQYLSSLFVNMPTNFTCINISESRNMSHIDVYDNSCKVHNWIVSEVLTTDNRLYSTPEHCSVFEYDTSVFKSTLTTEFNLVCDKAWLISLYQTSLVVGAIVGNLLTGVSDTCGRVFVLRISGIFYAVGVLLVGASYDYFLIILGRFLLGMCHSLFMSVAFTIVSETLPPNLWSTIGIMMNLPYYICCALMGLIAYYIRHWRMLHLILCIPVYPLPFIAIFMDKSPRWLVQKGYIEDAHSILEKAANLNGGIAPSKEYLKKYIVQNKSKEYIKKTNNCENIVTKIATRGKILFGTKSMIKMSLITPLVWFFTSSVYYGIPLNAHSFTNNPFLYISIVGLAEVPSCLFGSFLLKRIGNIKTVIAMLLVPACSLILVLVTPDTVIWIRWVLVGLAVMAIGLVQNTCMVLTNEIFPTVVRSTGFSICLMAYYMAYLFSSYINSILEHKVWWLFNVICSASCIMGALLAIQLPETQGKPLCENVTDVKRREAEQLEK</sequence>
<evidence type="ECO:0000256" key="4">
    <source>
        <dbReference type="ARBA" id="ARBA00023136"/>
    </source>
</evidence>
<feature type="transmembrane region" description="Helical" evidence="5">
    <location>
        <begin position="249"/>
        <end position="271"/>
    </location>
</feature>
<feature type="transmembrane region" description="Helical" evidence="5">
    <location>
        <begin position="519"/>
        <end position="539"/>
    </location>
</feature>
<feature type="transmembrane region" description="Helical" evidence="5">
    <location>
        <begin position="159"/>
        <end position="179"/>
    </location>
</feature>
<evidence type="ECO:0000256" key="3">
    <source>
        <dbReference type="ARBA" id="ARBA00022989"/>
    </source>
</evidence>
<feature type="transmembrane region" description="Helical" evidence="5">
    <location>
        <begin position="191"/>
        <end position="210"/>
    </location>
</feature>
<keyword evidence="4 5" id="KW-0472">Membrane</keyword>
<dbReference type="InterPro" id="IPR036259">
    <property type="entry name" value="MFS_trans_sf"/>
</dbReference>
<comment type="caution">
    <text evidence="7">The sequence shown here is derived from an EMBL/GenBank/DDBJ whole genome shotgun (WGS) entry which is preliminary data.</text>
</comment>
<dbReference type="InterPro" id="IPR005828">
    <property type="entry name" value="MFS_sugar_transport-like"/>
</dbReference>
<evidence type="ECO:0000256" key="1">
    <source>
        <dbReference type="ARBA" id="ARBA00004141"/>
    </source>
</evidence>
<feature type="transmembrane region" description="Helical" evidence="5">
    <location>
        <begin position="457"/>
        <end position="480"/>
    </location>
</feature>
<reference evidence="7 8" key="1">
    <citation type="submission" date="2024-05" db="EMBL/GenBank/DDBJ databases">
        <authorList>
            <person name="Wallberg A."/>
        </authorList>
    </citation>
    <scope>NUCLEOTIDE SEQUENCE [LARGE SCALE GENOMIC DNA]</scope>
</reference>
<dbReference type="GO" id="GO:0016020">
    <property type="term" value="C:membrane"/>
    <property type="evidence" value="ECO:0007669"/>
    <property type="project" value="UniProtKB-SubCell"/>
</dbReference>
<dbReference type="GO" id="GO:0022857">
    <property type="term" value="F:transmembrane transporter activity"/>
    <property type="evidence" value="ECO:0007669"/>
    <property type="project" value="InterPro"/>
</dbReference>
<evidence type="ECO:0000256" key="2">
    <source>
        <dbReference type="ARBA" id="ARBA00022692"/>
    </source>
</evidence>
<keyword evidence="8" id="KW-1185">Reference proteome</keyword>
<dbReference type="AlphaFoldDB" id="A0AAV2QZQ3"/>
<accession>A0AAV2QZQ3</accession>
<evidence type="ECO:0000313" key="7">
    <source>
        <dbReference type="EMBL" id="CAL4104887.1"/>
    </source>
</evidence>
<evidence type="ECO:0000313" key="8">
    <source>
        <dbReference type="Proteomes" id="UP001497623"/>
    </source>
</evidence>
<dbReference type="SUPFAM" id="SSF103473">
    <property type="entry name" value="MFS general substrate transporter"/>
    <property type="match status" value="1"/>
</dbReference>
<dbReference type="Pfam" id="PF00083">
    <property type="entry name" value="Sugar_tr"/>
    <property type="match status" value="1"/>
</dbReference>
<dbReference type="PROSITE" id="PS50850">
    <property type="entry name" value="MFS"/>
    <property type="match status" value="1"/>
</dbReference>
<feature type="transmembrane region" description="Helical" evidence="5">
    <location>
        <begin position="487"/>
        <end position="507"/>
    </location>
</feature>